<keyword evidence="7" id="KW-1185">Reference proteome</keyword>
<dbReference type="EMBL" id="ML736158">
    <property type="protein sequence ID" value="KAE8383003.1"/>
    <property type="molecule type" value="Genomic_DNA"/>
</dbReference>
<evidence type="ECO:0000256" key="2">
    <source>
        <dbReference type="ARBA" id="ARBA00022679"/>
    </source>
</evidence>
<dbReference type="Gene3D" id="1.10.510.10">
    <property type="entry name" value="Transferase(Phosphotransferase) domain 1"/>
    <property type="match status" value="1"/>
</dbReference>
<evidence type="ECO:0000256" key="4">
    <source>
        <dbReference type="ARBA" id="ARBA00022777"/>
    </source>
</evidence>
<proteinExistence type="predicted"/>
<evidence type="ECO:0000313" key="6">
    <source>
        <dbReference type="EMBL" id="KAE8383003.1"/>
    </source>
</evidence>
<reference evidence="6 7" key="1">
    <citation type="submission" date="2019-04" db="EMBL/GenBank/DDBJ databases">
        <title>Friends and foes A comparative genomics studyof 23 Aspergillus species from section Flavi.</title>
        <authorList>
            <consortium name="DOE Joint Genome Institute"/>
            <person name="Kjaerbolling I."/>
            <person name="Vesth T."/>
            <person name="Frisvad J.C."/>
            <person name="Nybo J.L."/>
            <person name="Theobald S."/>
            <person name="Kildgaard S."/>
            <person name="Isbrandt T."/>
            <person name="Kuo A."/>
            <person name="Sato A."/>
            <person name="Lyhne E.K."/>
            <person name="Kogle M.E."/>
            <person name="Wiebenga A."/>
            <person name="Kun R.S."/>
            <person name="Lubbers R.J."/>
            <person name="Makela M.R."/>
            <person name="Barry K."/>
            <person name="Chovatia M."/>
            <person name="Clum A."/>
            <person name="Daum C."/>
            <person name="Haridas S."/>
            <person name="He G."/>
            <person name="LaButti K."/>
            <person name="Lipzen A."/>
            <person name="Mondo S."/>
            <person name="Riley R."/>
            <person name="Salamov A."/>
            <person name="Simmons B.A."/>
            <person name="Magnuson J.K."/>
            <person name="Henrissat B."/>
            <person name="Mortensen U.H."/>
            <person name="Larsen T.O."/>
            <person name="Devries R.P."/>
            <person name="Grigoriev I.V."/>
            <person name="Machida M."/>
            <person name="Baker S.E."/>
            <person name="Andersen M.R."/>
        </authorList>
    </citation>
    <scope>NUCLEOTIDE SEQUENCE [LARGE SCALE GENOMIC DNA]</scope>
    <source>
        <strain evidence="6 7">IBT 29228</strain>
    </source>
</reference>
<evidence type="ECO:0000256" key="5">
    <source>
        <dbReference type="ARBA" id="ARBA00022840"/>
    </source>
</evidence>
<keyword evidence="4" id="KW-0418">Kinase</keyword>
<protein>
    <recommendedName>
        <fullName evidence="8">AGC-kinase C-terminal domain-containing protein</fullName>
    </recommendedName>
</protein>
<dbReference type="PANTHER" id="PTHR24351">
    <property type="entry name" value="RIBOSOMAL PROTEIN S6 KINASE"/>
    <property type="match status" value="1"/>
</dbReference>
<evidence type="ECO:0000313" key="7">
    <source>
        <dbReference type="Proteomes" id="UP000326198"/>
    </source>
</evidence>
<organism evidence="6 7">
    <name type="scientific">Aspergillus bertholletiae</name>
    <dbReference type="NCBI Taxonomy" id="1226010"/>
    <lineage>
        <taxon>Eukaryota</taxon>
        <taxon>Fungi</taxon>
        <taxon>Dikarya</taxon>
        <taxon>Ascomycota</taxon>
        <taxon>Pezizomycotina</taxon>
        <taxon>Eurotiomycetes</taxon>
        <taxon>Eurotiomycetidae</taxon>
        <taxon>Eurotiales</taxon>
        <taxon>Aspergillaceae</taxon>
        <taxon>Aspergillus</taxon>
        <taxon>Aspergillus subgen. Circumdati</taxon>
    </lineage>
</organism>
<evidence type="ECO:0008006" key="8">
    <source>
        <dbReference type="Google" id="ProtNLM"/>
    </source>
</evidence>
<evidence type="ECO:0000256" key="3">
    <source>
        <dbReference type="ARBA" id="ARBA00022741"/>
    </source>
</evidence>
<name>A0A5N7BMW3_9EURO</name>
<dbReference type="AlphaFoldDB" id="A0A5N7BMW3"/>
<dbReference type="GO" id="GO:0005524">
    <property type="term" value="F:ATP binding"/>
    <property type="evidence" value="ECO:0007669"/>
    <property type="project" value="UniProtKB-KW"/>
</dbReference>
<dbReference type="Proteomes" id="UP000326198">
    <property type="component" value="Unassembled WGS sequence"/>
</dbReference>
<keyword evidence="2" id="KW-0808">Transferase</keyword>
<gene>
    <name evidence="6" type="ORF">BDV26DRAFT_252467</name>
</gene>
<dbReference type="InterPro" id="IPR011009">
    <property type="entry name" value="Kinase-like_dom_sf"/>
</dbReference>
<sequence length="129" mass="15043">MVETGGTRSSTRTYSYLRAYIKRQGYLARLLNNDPTQRLGANRAAEVKGHPFFHDVNWHECAQRNYATPFKPHDAATVFWRESHTYQPFKCPVREKRESQGKIYEQIGTAKFPLWLPVGRVNDKSKTRL</sequence>
<dbReference type="OrthoDB" id="4318214at2759"/>
<dbReference type="GO" id="GO:0004674">
    <property type="term" value="F:protein serine/threonine kinase activity"/>
    <property type="evidence" value="ECO:0007669"/>
    <property type="project" value="UniProtKB-KW"/>
</dbReference>
<keyword evidence="5" id="KW-0067">ATP-binding</keyword>
<evidence type="ECO:0000256" key="1">
    <source>
        <dbReference type="ARBA" id="ARBA00022527"/>
    </source>
</evidence>
<accession>A0A5N7BMW3</accession>
<keyword evidence="1" id="KW-0723">Serine/threonine-protein kinase</keyword>
<keyword evidence="3" id="KW-0547">Nucleotide-binding</keyword>
<dbReference type="SUPFAM" id="SSF56112">
    <property type="entry name" value="Protein kinase-like (PK-like)"/>
    <property type="match status" value="1"/>
</dbReference>